<reference evidence="3" key="1">
    <citation type="submission" date="2017-02" db="UniProtKB">
        <authorList>
            <consortium name="WormBaseParasite"/>
        </authorList>
    </citation>
    <scope>IDENTIFICATION</scope>
</reference>
<organism evidence="3">
    <name type="scientific">Haemonchus placei</name>
    <name type="common">Barber's pole worm</name>
    <dbReference type="NCBI Taxonomy" id="6290"/>
    <lineage>
        <taxon>Eukaryota</taxon>
        <taxon>Metazoa</taxon>
        <taxon>Ecdysozoa</taxon>
        <taxon>Nematoda</taxon>
        <taxon>Chromadorea</taxon>
        <taxon>Rhabditida</taxon>
        <taxon>Rhabditina</taxon>
        <taxon>Rhabditomorpha</taxon>
        <taxon>Strongyloidea</taxon>
        <taxon>Trichostrongylidae</taxon>
        <taxon>Haemonchus</taxon>
    </lineage>
</organism>
<protein>
    <submittedName>
        <fullName evidence="3">SWIM-type domain-containing protein</fullName>
    </submittedName>
</protein>
<sequence length="479" mass="54203">LQRCDSECSWVSSESITLAKNWRGWSQASPAFYFPNLVMMHTSSRSLRLLNSGSKSVPSLSDLAARVCARQLSFVELERNYRDICQSRKQVSEFPVSHSLPDKLFLSVVFWCFPATADDIRLYRCRVVSCDCSCPSKSAWCQHVVALCLFRIHQPNQVQFRGEHQVTKLLDQLKCPESEINQSHGAPDPTDGGHEQVSYTAIWALDVDGLHTSIRRLLIKYCVPAPTVHCDVQYLGTAQHPIAAEWLTVMKSLRAREPEGIWNLMAIVREMFARRDENAVSLLSILTVECLANCQILLWWYATKLVQSGSWSQQTTGKNSASSQISAQLNSAQLCDEIVVLWRCAVLNPMLSPQNRRQVSPQIEPYNKFEQYFLFQEDDDLALKAALDAVGARPLFSDDDYPLLSEAVRRQKGELAIALLTRSVDNTRFSFGLFISLGFLWHQSNAAYFLDRDPGYLKLGQRGQRPTFPIPSHSPPVLR</sequence>
<keyword evidence="1" id="KW-0863">Zinc-finger</keyword>
<dbReference type="InterPro" id="IPR007527">
    <property type="entry name" value="Znf_SWIM"/>
</dbReference>
<dbReference type="InterPro" id="IPR057945">
    <property type="entry name" value="TPR_ZSWIM8"/>
</dbReference>
<dbReference type="PROSITE" id="PS50966">
    <property type="entry name" value="ZF_SWIM"/>
    <property type="match status" value="1"/>
</dbReference>
<evidence type="ECO:0000259" key="2">
    <source>
        <dbReference type="PROSITE" id="PS50966"/>
    </source>
</evidence>
<dbReference type="GO" id="GO:0031462">
    <property type="term" value="C:Cul2-RING ubiquitin ligase complex"/>
    <property type="evidence" value="ECO:0007669"/>
    <property type="project" value="TreeGrafter"/>
</dbReference>
<dbReference type="AlphaFoldDB" id="A0A0N4X5S0"/>
<accession>A0A0N4X5S0</accession>
<keyword evidence="1" id="KW-0862">Zinc</keyword>
<dbReference type="GO" id="GO:0008270">
    <property type="term" value="F:zinc ion binding"/>
    <property type="evidence" value="ECO:0007669"/>
    <property type="project" value="UniProtKB-KW"/>
</dbReference>
<evidence type="ECO:0000313" key="3">
    <source>
        <dbReference type="WBParaSite" id="HPLM_0001971201-mRNA-1"/>
    </source>
</evidence>
<evidence type="ECO:0000256" key="1">
    <source>
        <dbReference type="PROSITE-ProRule" id="PRU00325"/>
    </source>
</evidence>
<dbReference type="PANTHER" id="PTHR22619:SF1">
    <property type="entry name" value="ZINC FINGER SWIM DOMAIN-CONTAINING PROTEIN 8"/>
    <property type="match status" value="1"/>
</dbReference>
<dbReference type="PANTHER" id="PTHR22619">
    <property type="entry name" value="ZINC FINGER SWIM DOMAIN CONTAINING PROTEIN 4, 5, 6"/>
    <property type="match status" value="1"/>
</dbReference>
<keyword evidence="1" id="KW-0479">Metal-binding</keyword>
<name>A0A0N4X5S0_HAEPC</name>
<feature type="domain" description="SWIM-type" evidence="2">
    <location>
        <begin position="123"/>
        <end position="152"/>
    </location>
</feature>
<dbReference type="Pfam" id="PF25572">
    <property type="entry name" value="TPR_ZSWIM8"/>
    <property type="match status" value="1"/>
</dbReference>
<proteinExistence type="predicted"/>
<dbReference type="WBParaSite" id="HPLM_0001971201-mRNA-1">
    <property type="protein sequence ID" value="HPLM_0001971201-mRNA-1"/>
    <property type="gene ID" value="HPLM_0001971201"/>
</dbReference>